<evidence type="ECO:0000313" key="2">
    <source>
        <dbReference type="EMBL" id="PTQ34934.1"/>
    </source>
</evidence>
<dbReference type="Proteomes" id="UP000244005">
    <property type="component" value="Unassembled WGS sequence"/>
</dbReference>
<keyword evidence="3" id="KW-1185">Reference proteome</keyword>
<feature type="transmembrane region" description="Helical" evidence="1">
    <location>
        <begin position="66"/>
        <end position="83"/>
    </location>
</feature>
<dbReference type="OrthoDB" id="1937310at2759"/>
<dbReference type="PANTHER" id="PTHR34936">
    <property type="entry name" value="EXPRESSED PROTEIN"/>
    <property type="match status" value="1"/>
</dbReference>
<keyword evidence="1" id="KW-0472">Membrane</keyword>
<dbReference type="EMBL" id="KZ772747">
    <property type="protein sequence ID" value="PTQ34934.1"/>
    <property type="molecule type" value="Genomic_DNA"/>
</dbReference>
<protein>
    <submittedName>
        <fullName evidence="2">Uncharacterized protein</fullName>
    </submittedName>
</protein>
<proteinExistence type="predicted"/>
<dbReference type="Gramene" id="Mp2g02880.1">
    <property type="protein sequence ID" value="Mp2g02880.1.cds"/>
    <property type="gene ID" value="Mp2g02880"/>
</dbReference>
<gene>
    <name evidence="2" type="ORF">MARPO_0075s0049</name>
</gene>
<organism evidence="2 3">
    <name type="scientific">Marchantia polymorpha</name>
    <name type="common">Common liverwort</name>
    <name type="synonym">Marchantia aquatica</name>
    <dbReference type="NCBI Taxonomy" id="3197"/>
    <lineage>
        <taxon>Eukaryota</taxon>
        <taxon>Viridiplantae</taxon>
        <taxon>Streptophyta</taxon>
        <taxon>Embryophyta</taxon>
        <taxon>Marchantiophyta</taxon>
        <taxon>Marchantiopsida</taxon>
        <taxon>Marchantiidae</taxon>
        <taxon>Marchantiales</taxon>
        <taxon>Marchantiaceae</taxon>
        <taxon>Marchantia</taxon>
    </lineage>
</organism>
<accession>A0A2R6WM56</accession>
<reference evidence="3" key="1">
    <citation type="journal article" date="2017" name="Cell">
        <title>Insights into land plant evolution garnered from the Marchantia polymorpha genome.</title>
        <authorList>
            <person name="Bowman J.L."/>
            <person name="Kohchi T."/>
            <person name="Yamato K.T."/>
            <person name="Jenkins J."/>
            <person name="Shu S."/>
            <person name="Ishizaki K."/>
            <person name="Yamaoka S."/>
            <person name="Nishihama R."/>
            <person name="Nakamura Y."/>
            <person name="Berger F."/>
            <person name="Adam C."/>
            <person name="Aki S.S."/>
            <person name="Althoff F."/>
            <person name="Araki T."/>
            <person name="Arteaga-Vazquez M.A."/>
            <person name="Balasubrmanian S."/>
            <person name="Barry K."/>
            <person name="Bauer D."/>
            <person name="Boehm C.R."/>
            <person name="Briginshaw L."/>
            <person name="Caballero-Perez J."/>
            <person name="Catarino B."/>
            <person name="Chen F."/>
            <person name="Chiyoda S."/>
            <person name="Chovatia M."/>
            <person name="Davies K.M."/>
            <person name="Delmans M."/>
            <person name="Demura T."/>
            <person name="Dierschke T."/>
            <person name="Dolan L."/>
            <person name="Dorantes-Acosta A.E."/>
            <person name="Eklund D.M."/>
            <person name="Florent S.N."/>
            <person name="Flores-Sandoval E."/>
            <person name="Fujiyama A."/>
            <person name="Fukuzawa H."/>
            <person name="Galik B."/>
            <person name="Grimanelli D."/>
            <person name="Grimwood J."/>
            <person name="Grossniklaus U."/>
            <person name="Hamada T."/>
            <person name="Haseloff J."/>
            <person name="Hetherington A.J."/>
            <person name="Higo A."/>
            <person name="Hirakawa Y."/>
            <person name="Hundley H.N."/>
            <person name="Ikeda Y."/>
            <person name="Inoue K."/>
            <person name="Inoue S.I."/>
            <person name="Ishida S."/>
            <person name="Jia Q."/>
            <person name="Kakita M."/>
            <person name="Kanazawa T."/>
            <person name="Kawai Y."/>
            <person name="Kawashima T."/>
            <person name="Kennedy M."/>
            <person name="Kinose K."/>
            <person name="Kinoshita T."/>
            <person name="Kohara Y."/>
            <person name="Koide E."/>
            <person name="Komatsu K."/>
            <person name="Kopischke S."/>
            <person name="Kubo M."/>
            <person name="Kyozuka J."/>
            <person name="Lagercrantz U."/>
            <person name="Lin S.S."/>
            <person name="Lindquist E."/>
            <person name="Lipzen A.M."/>
            <person name="Lu C.W."/>
            <person name="De Luna E."/>
            <person name="Martienssen R.A."/>
            <person name="Minamino N."/>
            <person name="Mizutani M."/>
            <person name="Mizutani M."/>
            <person name="Mochizuki N."/>
            <person name="Monte I."/>
            <person name="Mosher R."/>
            <person name="Nagasaki H."/>
            <person name="Nakagami H."/>
            <person name="Naramoto S."/>
            <person name="Nishitani K."/>
            <person name="Ohtani M."/>
            <person name="Okamoto T."/>
            <person name="Okumura M."/>
            <person name="Phillips J."/>
            <person name="Pollak B."/>
            <person name="Reinders A."/>
            <person name="Rovekamp M."/>
            <person name="Sano R."/>
            <person name="Sawa S."/>
            <person name="Schmid M.W."/>
            <person name="Shirakawa M."/>
            <person name="Solano R."/>
            <person name="Spunde A."/>
            <person name="Suetsugu N."/>
            <person name="Sugano S."/>
            <person name="Sugiyama A."/>
            <person name="Sun R."/>
            <person name="Suzuki Y."/>
            <person name="Takenaka M."/>
            <person name="Takezawa D."/>
            <person name="Tomogane H."/>
            <person name="Tsuzuki M."/>
            <person name="Ueda T."/>
            <person name="Umeda M."/>
            <person name="Ward J.M."/>
            <person name="Watanabe Y."/>
            <person name="Yazaki K."/>
            <person name="Yokoyama R."/>
            <person name="Yoshitake Y."/>
            <person name="Yotsui I."/>
            <person name="Zachgo S."/>
            <person name="Schmutz J."/>
        </authorList>
    </citation>
    <scope>NUCLEOTIDE SEQUENCE [LARGE SCALE GENOMIC DNA]</scope>
    <source>
        <strain evidence="3">Tak-1</strain>
    </source>
</reference>
<dbReference type="PANTHER" id="PTHR34936:SF7">
    <property type="entry name" value="NADH-UBIQUINONE OXIDOREDUCTASE CHAIN 5"/>
    <property type="match status" value="1"/>
</dbReference>
<keyword evidence="1" id="KW-0812">Transmembrane</keyword>
<sequence length="97" mass="11577">MITRRNLAEQLRDYQLRSERDWSSLSFWSSTNRPDGSTRGQWRIFICILFLTAAGILYFFRDIRLSLTLLAIAIILQTCFRAVRSRLARRRQRRVLP</sequence>
<dbReference type="AlphaFoldDB" id="A0A2R6WM56"/>
<evidence type="ECO:0000313" key="3">
    <source>
        <dbReference type="Proteomes" id="UP000244005"/>
    </source>
</evidence>
<evidence type="ECO:0000256" key="1">
    <source>
        <dbReference type="SAM" id="Phobius"/>
    </source>
</evidence>
<keyword evidence="1" id="KW-1133">Transmembrane helix</keyword>
<feature type="transmembrane region" description="Helical" evidence="1">
    <location>
        <begin position="42"/>
        <end position="60"/>
    </location>
</feature>
<dbReference type="OMA" id="SANHWAS"/>
<name>A0A2R6WM56_MARPO</name>